<dbReference type="GO" id="GO:0046839">
    <property type="term" value="P:phospholipid dephosphorylation"/>
    <property type="evidence" value="ECO:0007669"/>
    <property type="project" value="TreeGrafter"/>
</dbReference>
<keyword evidence="10" id="KW-1185">Reference proteome</keyword>
<feature type="transmembrane region" description="Helical" evidence="7">
    <location>
        <begin position="169"/>
        <end position="186"/>
    </location>
</feature>
<evidence type="ECO:0000313" key="9">
    <source>
        <dbReference type="EMBL" id="RPB16815.1"/>
    </source>
</evidence>
<feature type="transmembrane region" description="Helical" evidence="7">
    <location>
        <begin position="193"/>
        <end position="210"/>
    </location>
</feature>
<dbReference type="GO" id="GO:0016020">
    <property type="term" value="C:membrane"/>
    <property type="evidence" value="ECO:0007669"/>
    <property type="project" value="UniProtKB-SubCell"/>
</dbReference>
<dbReference type="Pfam" id="PF01569">
    <property type="entry name" value="PAP2"/>
    <property type="match status" value="1"/>
</dbReference>
<dbReference type="FunFam" id="1.20.144.10:FF:000017">
    <property type="entry name" value="Diacylglycerol pyrophosphate phosphatase 1"/>
    <property type="match status" value="1"/>
</dbReference>
<proteinExistence type="inferred from homology"/>
<dbReference type="InterPro" id="IPR000326">
    <property type="entry name" value="PAP2/HPO"/>
</dbReference>
<dbReference type="InParanoid" id="A0A3N4LFU6"/>
<dbReference type="SUPFAM" id="SSF48317">
    <property type="entry name" value="Acid phosphatase/Vanadium-dependent haloperoxidase"/>
    <property type="match status" value="1"/>
</dbReference>
<accession>A0A3N4LFU6</accession>
<dbReference type="InterPro" id="IPR036938">
    <property type="entry name" value="PAP2/HPO_sf"/>
</dbReference>
<feature type="transmembrane region" description="Helical" evidence="7">
    <location>
        <begin position="61"/>
        <end position="79"/>
    </location>
</feature>
<evidence type="ECO:0000313" key="10">
    <source>
        <dbReference type="Proteomes" id="UP000277580"/>
    </source>
</evidence>
<keyword evidence="9" id="KW-0560">Oxidoreductase</keyword>
<dbReference type="AlphaFoldDB" id="A0A3N4LFU6"/>
<gene>
    <name evidence="9" type="ORF">P167DRAFT_531753</name>
</gene>
<dbReference type="SMART" id="SM00014">
    <property type="entry name" value="acidPPc"/>
    <property type="match status" value="1"/>
</dbReference>
<organism evidence="9 10">
    <name type="scientific">Morchella conica CCBAS932</name>
    <dbReference type="NCBI Taxonomy" id="1392247"/>
    <lineage>
        <taxon>Eukaryota</taxon>
        <taxon>Fungi</taxon>
        <taxon>Dikarya</taxon>
        <taxon>Ascomycota</taxon>
        <taxon>Pezizomycotina</taxon>
        <taxon>Pezizomycetes</taxon>
        <taxon>Pezizales</taxon>
        <taxon>Morchellaceae</taxon>
        <taxon>Morchella</taxon>
    </lineage>
</organism>
<keyword evidence="9" id="KW-0575">Peroxidase</keyword>
<evidence type="ECO:0000256" key="5">
    <source>
        <dbReference type="ARBA" id="ARBA00023136"/>
    </source>
</evidence>
<dbReference type="GO" id="GO:0004601">
    <property type="term" value="F:peroxidase activity"/>
    <property type="evidence" value="ECO:0007669"/>
    <property type="project" value="UniProtKB-KW"/>
</dbReference>
<dbReference type="GO" id="GO:0006644">
    <property type="term" value="P:phospholipid metabolic process"/>
    <property type="evidence" value="ECO:0007669"/>
    <property type="project" value="InterPro"/>
</dbReference>
<dbReference type="FunCoup" id="A0A3N4LFU6">
    <property type="interactions" value="215"/>
</dbReference>
<feature type="transmembrane region" description="Helical" evidence="7">
    <location>
        <begin position="222"/>
        <end position="240"/>
    </location>
</feature>
<feature type="domain" description="Phosphatidic acid phosphatase type 2/haloperoxidase" evidence="8">
    <location>
        <begin position="99"/>
        <end position="240"/>
    </location>
</feature>
<dbReference type="Proteomes" id="UP000277580">
    <property type="component" value="Unassembled WGS sequence"/>
</dbReference>
<dbReference type="PANTHER" id="PTHR10165">
    <property type="entry name" value="LIPID PHOSPHATE PHOSPHATASE"/>
    <property type="match status" value="1"/>
</dbReference>
<evidence type="ECO:0000256" key="1">
    <source>
        <dbReference type="ARBA" id="ARBA00004141"/>
    </source>
</evidence>
<evidence type="ECO:0000256" key="2">
    <source>
        <dbReference type="ARBA" id="ARBA00008816"/>
    </source>
</evidence>
<keyword evidence="3 7" id="KW-0812">Transmembrane</keyword>
<keyword evidence="4 7" id="KW-1133">Transmembrane helix</keyword>
<name>A0A3N4LFU6_9PEZI</name>
<evidence type="ECO:0000259" key="8">
    <source>
        <dbReference type="SMART" id="SM00014"/>
    </source>
</evidence>
<evidence type="ECO:0000256" key="3">
    <source>
        <dbReference type="ARBA" id="ARBA00022692"/>
    </source>
</evidence>
<dbReference type="PANTHER" id="PTHR10165:SF35">
    <property type="entry name" value="RE23632P"/>
    <property type="match status" value="1"/>
</dbReference>
<evidence type="ECO:0000256" key="6">
    <source>
        <dbReference type="SAM" id="MobiDB-lite"/>
    </source>
</evidence>
<reference evidence="9 10" key="1">
    <citation type="journal article" date="2018" name="Nat. Ecol. Evol.">
        <title>Pezizomycetes genomes reveal the molecular basis of ectomycorrhizal truffle lifestyle.</title>
        <authorList>
            <person name="Murat C."/>
            <person name="Payen T."/>
            <person name="Noel B."/>
            <person name="Kuo A."/>
            <person name="Morin E."/>
            <person name="Chen J."/>
            <person name="Kohler A."/>
            <person name="Krizsan K."/>
            <person name="Balestrini R."/>
            <person name="Da Silva C."/>
            <person name="Montanini B."/>
            <person name="Hainaut M."/>
            <person name="Levati E."/>
            <person name="Barry K.W."/>
            <person name="Belfiori B."/>
            <person name="Cichocki N."/>
            <person name="Clum A."/>
            <person name="Dockter R.B."/>
            <person name="Fauchery L."/>
            <person name="Guy J."/>
            <person name="Iotti M."/>
            <person name="Le Tacon F."/>
            <person name="Lindquist E.A."/>
            <person name="Lipzen A."/>
            <person name="Malagnac F."/>
            <person name="Mello A."/>
            <person name="Molinier V."/>
            <person name="Miyauchi S."/>
            <person name="Poulain J."/>
            <person name="Riccioni C."/>
            <person name="Rubini A."/>
            <person name="Sitrit Y."/>
            <person name="Splivallo R."/>
            <person name="Traeger S."/>
            <person name="Wang M."/>
            <person name="Zifcakova L."/>
            <person name="Wipf D."/>
            <person name="Zambonelli A."/>
            <person name="Paolocci F."/>
            <person name="Nowrousian M."/>
            <person name="Ottonello S."/>
            <person name="Baldrian P."/>
            <person name="Spatafora J.W."/>
            <person name="Henrissat B."/>
            <person name="Nagy L.G."/>
            <person name="Aury J.M."/>
            <person name="Wincker P."/>
            <person name="Grigoriev I.V."/>
            <person name="Bonfante P."/>
            <person name="Martin F.M."/>
        </authorList>
    </citation>
    <scope>NUCLEOTIDE SEQUENCE [LARGE SCALE GENOMIC DNA]</scope>
    <source>
        <strain evidence="9 10">CCBAS932</strain>
    </source>
</reference>
<evidence type="ECO:0000256" key="4">
    <source>
        <dbReference type="ARBA" id="ARBA00022989"/>
    </source>
</evidence>
<protein>
    <submittedName>
        <fullName evidence="9">Acid phosphatase/Vanadium-dependent haloperoxidase</fullName>
    </submittedName>
</protein>
<dbReference type="EMBL" id="ML119107">
    <property type="protein sequence ID" value="RPB16815.1"/>
    <property type="molecule type" value="Genomic_DNA"/>
</dbReference>
<dbReference type="Gene3D" id="1.20.144.10">
    <property type="entry name" value="Phosphatidic acid phosphatase type 2/haloperoxidase"/>
    <property type="match status" value="1"/>
</dbReference>
<dbReference type="STRING" id="1392247.A0A3N4LFU6"/>
<keyword evidence="5 7" id="KW-0472">Membrane</keyword>
<dbReference type="InterPro" id="IPR043216">
    <property type="entry name" value="PAP-like"/>
</dbReference>
<dbReference type="GO" id="GO:0008195">
    <property type="term" value="F:phosphatidate phosphatase activity"/>
    <property type="evidence" value="ECO:0007669"/>
    <property type="project" value="TreeGrafter"/>
</dbReference>
<sequence>MGALRRFWQRSYAPDWLGVLLLALQNLAITFFEPFHRMFSLDNRDIQYPHAEIERVPVPMLLTYSIGLPLLTITLYTLLTPSKHLRTPSRFHLLHASLLGLTTSLMLTTFTTDLIKNGVGRPRPDLIARCLPRAGTPEHELVTWEVCTQTDHHTLHDGFRSFPSGHSSFSWGGLGYLSLFLAGQLGAWRRGAAMVKVVVVGLPAVGAVLVTVSRTEDYRHDVFDVCTGSLIGMVMGYYSYRRYFPALTSKHCDVPYKRGEDDEHGGKGGSRGDFEMLPRRVDSPDLEMGEPRPRTDNDEWGLRG</sequence>
<comment type="subcellular location">
    <subcellularLocation>
        <location evidence="1">Membrane</location>
        <topology evidence="1">Multi-pass membrane protein</topology>
    </subcellularLocation>
</comment>
<dbReference type="OrthoDB" id="10030083at2759"/>
<comment type="similarity">
    <text evidence="2">Belongs to the PA-phosphatase related phosphoesterase family.</text>
</comment>
<dbReference type="CDD" id="cd03390">
    <property type="entry name" value="PAP2_containing_1_like"/>
    <property type="match status" value="1"/>
</dbReference>
<feature type="region of interest" description="Disordered" evidence="6">
    <location>
        <begin position="257"/>
        <end position="304"/>
    </location>
</feature>
<feature type="transmembrane region" description="Helical" evidence="7">
    <location>
        <begin position="12"/>
        <end position="32"/>
    </location>
</feature>
<evidence type="ECO:0000256" key="7">
    <source>
        <dbReference type="SAM" id="Phobius"/>
    </source>
</evidence>
<feature type="transmembrane region" description="Helical" evidence="7">
    <location>
        <begin position="91"/>
        <end position="110"/>
    </location>
</feature>